<dbReference type="InterPro" id="IPR000719">
    <property type="entry name" value="Prot_kinase_dom"/>
</dbReference>
<dbReference type="PANTHER" id="PTHR43289:SF34">
    <property type="entry name" value="SERINE_THREONINE-PROTEIN KINASE YBDM-RELATED"/>
    <property type="match status" value="1"/>
</dbReference>
<dbReference type="InterPro" id="IPR025874">
    <property type="entry name" value="DZR"/>
</dbReference>
<dbReference type="PROSITE" id="PS00108">
    <property type="entry name" value="PROTEIN_KINASE_ST"/>
    <property type="match status" value="1"/>
</dbReference>
<evidence type="ECO:0000256" key="1">
    <source>
        <dbReference type="ARBA" id="ARBA00022679"/>
    </source>
</evidence>
<dbReference type="GO" id="GO:0005524">
    <property type="term" value="F:ATP binding"/>
    <property type="evidence" value="ECO:0007669"/>
    <property type="project" value="UniProtKB-KW"/>
</dbReference>
<proteinExistence type="predicted"/>
<evidence type="ECO:0000256" key="2">
    <source>
        <dbReference type="ARBA" id="ARBA00022741"/>
    </source>
</evidence>
<gene>
    <name evidence="6" type="ORF">HGMM_F12C05C23</name>
</gene>
<dbReference type="InterPro" id="IPR011009">
    <property type="entry name" value="Kinase-like_dom_sf"/>
</dbReference>
<dbReference type="Gene3D" id="1.10.510.10">
    <property type="entry name" value="Transferase(Phosphotransferase) domain 1"/>
    <property type="match status" value="1"/>
</dbReference>
<sequence length="379" mass="42415">MCLECGWTCETEPVAEAGAPVVLCTNPACGAANPVGQQYCQRCQTMLPSAPGSMLEGRYRIEKLLAMGGFGAVYRAVDTRTNLTVAIKDMICPDAEEFKIRLSFFRREAEILRALSKLPIVPRVYDFIQKGQSAHLVLEFIEGTDLVKVMEANGNRPFPIDLVIEWGKQICDVLHHMHSMDPPVVHRDLKPDNIMLLADGKSIKLIDFGTARDLGRTARTRLQAKTRVYTEGYAPPEQIIGKPEPRSDLFALAGTLYHLATGRAPEGVFTGKEIAELLAMPNGTVPPQHRWFFELIRINLSEDVNERYFTAREFKADLEARRVTTETHCPHCQTVNKVREPYCLKCAAPLTDLAPPCQQCGKTNRMGSRFCIHCGNRLR</sequence>
<dbReference type="Pfam" id="PF12773">
    <property type="entry name" value="DZR"/>
    <property type="match status" value="1"/>
</dbReference>
<evidence type="ECO:0000256" key="3">
    <source>
        <dbReference type="ARBA" id="ARBA00022777"/>
    </source>
</evidence>
<organism evidence="6">
    <name type="scientific">uncultured Planctomycetota bacterium</name>
    <dbReference type="NCBI Taxonomy" id="120965"/>
    <lineage>
        <taxon>Bacteria</taxon>
        <taxon>Pseudomonadati</taxon>
        <taxon>Planctomycetota</taxon>
        <taxon>environmental samples</taxon>
    </lineage>
</organism>
<accession>H5SD04</accession>
<name>H5SD04_9BACT</name>
<dbReference type="CDD" id="cd14014">
    <property type="entry name" value="STKc_PknB_like"/>
    <property type="match status" value="1"/>
</dbReference>
<dbReference type="SMART" id="SM00220">
    <property type="entry name" value="S_TKc"/>
    <property type="match status" value="1"/>
</dbReference>
<feature type="domain" description="Protein kinase" evidence="5">
    <location>
        <begin position="59"/>
        <end position="319"/>
    </location>
</feature>
<keyword evidence="1" id="KW-0808">Transferase</keyword>
<dbReference type="EMBL" id="AP011676">
    <property type="protein sequence ID" value="BAL54040.1"/>
    <property type="molecule type" value="Genomic_DNA"/>
</dbReference>
<keyword evidence="4" id="KW-0067">ATP-binding</keyword>
<keyword evidence="3 6" id="KW-0418">Kinase</keyword>
<reference evidence="6" key="1">
    <citation type="journal article" date="2005" name="Environ. Microbiol.">
        <title>Genetic and functional properties of uncultivated thermophilic crenarchaeotes from a subsurface gold mine as revealed by analysis of genome fragments.</title>
        <authorList>
            <person name="Nunoura T."/>
            <person name="Hirayama H."/>
            <person name="Takami H."/>
            <person name="Oida H."/>
            <person name="Nishi S."/>
            <person name="Shimamura S."/>
            <person name="Suzuki Y."/>
            <person name="Inagaki F."/>
            <person name="Takai K."/>
            <person name="Nealson K.H."/>
            <person name="Horikoshi K."/>
        </authorList>
    </citation>
    <scope>NUCLEOTIDE SEQUENCE</scope>
</reference>
<dbReference type="Gene3D" id="3.30.200.20">
    <property type="entry name" value="Phosphorylase Kinase, domain 1"/>
    <property type="match status" value="1"/>
</dbReference>
<reference evidence="6" key="2">
    <citation type="journal article" date="2012" name="PLoS ONE">
        <title>A Deeply Branching Thermophilic Bacterium with an Ancient Acetyl-CoA Pathway Dominates a Subsurface Ecosystem.</title>
        <authorList>
            <person name="Takami H."/>
            <person name="Noguchi H."/>
            <person name="Takaki Y."/>
            <person name="Uchiyama I."/>
            <person name="Toyoda A."/>
            <person name="Nishi S."/>
            <person name="Chee G.-J."/>
            <person name="Arai W."/>
            <person name="Nunoura T."/>
            <person name="Itoh T."/>
            <person name="Hattori M."/>
            <person name="Takai K."/>
        </authorList>
    </citation>
    <scope>NUCLEOTIDE SEQUENCE</scope>
</reference>
<dbReference type="SUPFAM" id="SSF56112">
    <property type="entry name" value="Protein kinase-like (PK-like)"/>
    <property type="match status" value="1"/>
</dbReference>
<dbReference type="AlphaFoldDB" id="H5SD04"/>
<evidence type="ECO:0000259" key="5">
    <source>
        <dbReference type="PROSITE" id="PS50011"/>
    </source>
</evidence>
<dbReference type="GO" id="GO:0004674">
    <property type="term" value="F:protein serine/threonine kinase activity"/>
    <property type="evidence" value="ECO:0007669"/>
    <property type="project" value="UniProtKB-KW"/>
</dbReference>
<evidence type="ECO:0000256" key="4">
    <source>
        <dbReference type="ARBA" id="ARBA00022840"/>
    </source>
</evidence>
<dbReference type="PROSITE" id="PS50011">
    <property type="entry name" value="PROTEIN_KINASE_DOM"/>
    <property type="match status" value="1"/>
</dbReference>
<keyword evidence="2" id="KW-0547">Nucleotide-binding</keyword>
<dbReference type="InterPro" id="IPR008271">
    <property type="entry name" value="Ser/Thr_kinase_AS"/>
</dbReference>
<keyword evidence="6" id="KW-0723">Serine/threonine-protein kinase</keyword>
<protein>
    <submittedName>
        <fullName evidence="6">Serine/threonine protein kinase</fullName>
    </submittedName>
</protein>
<evidence type="ECO:0000313" key="6">
    <source>
        <dbReference type="EMBL" id="BAL54040.1"/>
    </source>
</evidence>
<dbReference type="PANTHER" id="PTHR43289">
    <property type="entry name" value="MITOGEN-ACTIVATED PROTEIN KINASE KINASE KINASE 20-RELATED"/>
    <property type="match status" value="1"/>
</dbReference>
<dbReference type="Pfam" id="PF00069">
    <property type="entry name" value="Pkinase"/>
    <property type="match status" value="1"/>
</dbReference>